<sequence>MYSNLKTYLILFTGVFALSTSAIFARIAKAPSSITAFYRLFLAAAVLTPVLLLHRPSRAELKTIPAGQWARILAAGLFLALHYMLWFESLRYTSVASSTVLVCLQPLFSLAFERLFSKKRIKKTALLGCIIALCGSAVIGSGDFRISGSGLRGDLLAFVAAGVIALYFFVGERVRKELSAVTYSSLSYFFSALLLLLYSLAQKEPFFGYSGQTWLAFGGLAVISTIGGQFVFNLLLRRVPASAVTMSILGEPIGTCILAYFILRETILPQQFCGMVIIFLGMVIFFFPSAQKSERGPALSKKT</sequence>
<keyword evidence="9" id="KW-1185">Reference proteome</keyword>
<accession>A0ABS2GA54</accession>
<keyword evidence="3 6" id="KW-0812">Transmembrane</keyword>
<evidence type="ECO:0000256" key="1">
    <source>
        <dbReference type="ARBA" id="ARBA00004141"/>
    </source>
</evidence>
<dbReference type="EMBL" id="JACSNV010000012">
    <property type="protein sequence ID" value="MBM6878339.1"/>
    <property type="molecule type" value="Genomic_DNA"/>
</dbReference>
<evidence type="ECO:0000256" key="4">
    <source>
        <dbReference type="ARBA" id="ARBA00022989"/>
    </source>
</evidence>
<evidence type="ECO:0000256" key="6">
    <source>
        <dbReference type="SAM" id="Phobius"/>
    </source>
</evidence>
<keyword evidence="4 6" id="KW-1133">Transmembrane helix</keyword>
<feature type="domain" description="EamA" evidence="7">
    <location>
        <begin position="6"/>
        <end position="139"/>
    </location>
</feature>
<evidence type="ECO:0000313" key="8">
    <source>
        <dbReference type="EMBL" id="MBM6878339.1"/>
    </source>
</evidence>
<feature type="transmembrane region" description="Helical" evidence="6">
    <location>
        <begin position="181"/>
        <end position="201"/>
    </location>
</feature>
<comment type="caution">
    <text evidence="8">The sequence shown here is derived from an EMBL/GenBank/DDBJ whole genome shotgun (WGS) entry which is preliminary data.</text>
</comment>
<organism evidence="8 9">
    <name type="scientific">Anaerotignum lactatifermentans</name>
    <dbReference type="NCBI Taxonomy" id="160404"/>
    <lineage>
        <taxon>Bacteria</taxon>
        <taxon>Bacillati</taxon>
        <taxon>Bacillota</taxon>
        <taxon>Clostridia</taxon>
        <taxon>Lachnospirales</taxon>
        <taxon>Anaerotignaceae</taxon>
        <taxon>Anaerotignum</taxon>
    </lineage>
</organism>
<feature type="transmembrane region" description="Helical" evidence="6">
    <location>
        <begin position="243"/>
        <end position="262"/>
    </location>
</feature>
<dbReference type="InterPro" id="IPR050638">
    <property type="entry name" value="AA-Vitamin_Transporters"/>
</dbReference>
<feature type="transmembrane region" description="Helical" evidence="6">
    <location>
        <begin position="213"/>
        <end position="236"/>
    </location>
</feature>
<evidence type="ECO:0000313" key="9">
    <source>
        <dbReference type="Proteomes" id="UP000729290"/>
    </source>
</evidence>
<dbReference type="Pfam" id="PF00892">
    <property type="entry name" value="EamA"/>
    <property type="match status" value="2"/>
</dbReference>
<dbReference type="SUPFAM" id="SSF103481">
    <property type="entry name" value="Multidrug resistance efflux transporter EmrE"/>
    <property type="match status" value="2"/>
</dbReference>
<dbReference type="InterPro" id="IPR000620">
    <property type="entry name" value="EamA_dom"/>
</dbReference>
<protein>
    <submittedName>
        <fullName evidence="8">DMT family transporter</fullName>
    </submittedName>
</protein>
<comment type="subcellular location">
    <subcellularLocation>
        <location evidence="1">Membrane</location>
        <topology evidence="1">Multi-pass membrane protein</topology>
    </subcellularLocation>
</comment>
<proteinExistence type="inferred from homology"/>
<feature type="transmembrane region" description="Helical" evidence="6">
    <location>
        <begin position="124"/>
        <end position="144"/>
    </location>
</feature>
<name>A0ABS2GA54_9FIRM</name>
<dbReference type="InterPro" id="IPR037185">
    <property type="entry name" value="EmrE-like"/>
</dbReference>
<feature type="transmembrane region" description="Helical" evidence="6">
    <location>
        <begin position="92"/>
        <end position="112"/>
    </location>
</feature>
<evidence type="ECO:0000256" key="3">
    <source>
        <dbReference type="ARBA" id="ARBA00022692"/>
    </source>
</evidence>
<gene>
    <name evidence="8" type="ORF">H9X83_09245</name>
</gene>
<dbReference type="Proteomes" id="UP000729290">
    <property type="component" value="Unassembled WGS sequence"/>
</dbReference>
<keyword evidence="5 6" id="KW-0472">Membrane</keyword>
<evidence type="ECO:0000259" key="7">
    <source>
        <dbReference type="Pfam" id="PF00892"/>
    </source>
</evidence>
<evidence type="ECO:0000256" key="5">
    <source>
        <dbReference type="ARBA" id="ARBA00023136"/>
    </source>
</evidence>
<feature type="transmembrane region" description="Helical" evidence="6">
    <location>
        <begin position="66"/>
        <end position="86"/>
    </location>
</feature>
<feature type="transmembrane region" description="Helical" evidence="6">
    <location>
        <begin position="150"/>
        <end position="169"/>
    </location>
</feature>
<comment type="similarity">
    <text evidence="2">Belongs to the EamA transporter family.</text>
</comment>
<evidence type="ECO:0000256" key="2">
    <source>
        <dbReference type="ARBA" id="ARBA00007362"/>
    </source>
</evidence>
<reference evidence="8 9" key="1">
    <citation type="journal article" date="2021" name="Sci. Rep.">
        <title>The distribution of antibiotic resistance genes in chicken gut microbiota commensals.</title>
        <authorList>
            <person name="Juricova H."/>
            <person name="Matiasovicova J."/>
            <person name="Kubasova T."/>
            <person name="Cejkova D."/>
            <person name="Rychlik I."/>
        </authorList>
    </citation>
    <scope>NUCLEOTIDE SEQUENCE [LARGE SCALE GENOMIC DNA]</scope>
    <source>
        <strain evidence="8 9">An431b</strain>
    </source>
</reference>
<feature type="domain" description="EamA" evidence="7">
    <location>
        <begin position="152"/>
        <end position="286"/>
    </location>
</feature>
<feature type="transmembrane region" description="Helical" evidence="6">
    <location>
        <begin position="268"/>
        <end position="287"/>
    </location>
</feature>
<feature type="transmembrane region" description="Helical" evidence="6">
    <location>
        <begin position="35"/>
        <end position="54"/>
    </location>
</feature>
<dbReference type="PANTHER" id="PTHR32322:SF2">
    <property type="entry name" value="EAMA DOMAIN-CONTAINING PROTEIN"/>
    <property type="match status" value="1"/>
</dbReference>
<dbReference type="RefSeq" id="WP_205134090.1">
    <property type="nucleotide sequence ID" value="NZ_JACSNT010000012.1"/>
</dbReference>
<dbReference type="PANTHER" id="PTHR32322">
    <property type="entry name" value="INNER MEMBRANE TRANSPORTER"/>
    <property type="match status" value="1"/>
</dbReference>